<evidence type="ECO:0000313" key="14">
    <source>
        <dbReference type="EMBL" id="SVA38947.1"/>
    </source>
</evidence>
<evidence type="ECO:0000256" key="2">
    <source>
        <dbReference type="ARBA" id="ARBA00004067"/>
    </source>
</evidence>
<name>A0A381VH16_9ZZZZ</name>
<dbReference type="Pfam" id="PF14520">
    <property type="entry name" value="HHH_5"/>
    <property type="match status" value="1"/>
</dbReference>
<dbReference type="InterPro" id="IPR013840">
    <property type="entry name" value="DNAligase_N"/>
</dbReference>
<dbReference type="Gene3D" id="2.40.50.140">
    <property type="entry name" value="Nucleic acid-binding proteins"/>
    <property type="match status" value="1"/>
</dbReference>
<dbReference type="InterPro" id="IPR012340">
    <property type="entry name" value="NA-bd_OB-fold"/>
</dbReference>
<dbReference type="InterPro" id="IPR033136">
    <property type="entry name" value="DNA_ligase_CS"/>
</dbReference>
<dbReference type="NCBIfam" id="TIGR00575">
    <property type="entry name" value="dnlj"/>
    <property type="match status" value="1"/>
</dbReference>
<dbReference type="Pfam" id="PF00533">
    <property type="entry name" value="BRCT"/>
    <property type="match status" value="1"/>
</dbReference>
<dbReference type="SUPFAM" id="SSF56091">
    <property type="entry name" value="DNA ligase/mRNA capping enzyme, catalytic domain"/>
    <property type="match status" value="1"/>
</dbReference>
<evidence type="ECO:0000256" key="4">
    <source>
        <dbReference type="ARBA" id="ARBA00022598"/>
    </source>
</evidence>
<dbReference type="Gene3D" id="1.10.150.20">
    <property type="entry name" value="5' to 3' exonuclease, C-terminal subdomain"/>
    <property type="match status" value="2"/>
</dbReference>
<dbReference type="Gene3D" id="1.10.287.610">
    <property type="entry name" value="Helix hairpin bin"/>
    <property type="match status" value="1"/>
</dbReference>
<keyword evidence="7" id="KW-0227">DNA damage</keyword>
<sequence>MKPWGSNGIKPRAVAFAISETPYLYSTFLLLTRRSALTTSYPTAEASGEQAPPEVVREAEELRLELNRHDRLYYVEARPEINDLEYDKLFRRLVDLEARFSDLVTLDSPTQRVGAEPQDKFETVPHVVPMLSLDSTQELDEAHRFHDRVSKALGGGIEPSYLLEPKLDGASIELVYEDGVLIRAVTRGNGREGESVTENIRTISSVPLRLRTDIRPAPTMLAIRGEVIMNISNFQDLNAGLIEKGAEPYASPRNSAAGAIRQLDPSVTASRKLDVFVYDVLALEGHSVTTDSAGVDALRDWGLKVPERVELARSVQEIASYHQHFVTERDHMDYEIDGVVIKLDDLSARAAMGSTSHHPRWALAFKFPPRQEITRIDKIDIQVGRTGVLTPVAFLRPVVVGGVTVARASLHNREELKRKDLREGDKVRIQRAGDVIPQVVEVLESSEDRSPPFHMPTECPVCGASVYEEGPRTICPNRFGCRAQLKGRIVHFAAREALDIEGLGEETAHVLVETGLVSGLAQLFDLTPVQLMRLDGFAEKSATGLVSAIHAKKTPELRRFLIALGIPEVGVNVARLLAAHFGDFSLIRSARREDLEEIPGVGPRMSAAITSFFSEDRNAAALDTLLERGVKAEITEPADTALPDIGTAVFTGMIPVPRVVAESAWREIGGSITGSVSKRTTFVVAGENAGSKLEKAEKLGVQVLNFDQFVERLRDLGGDIKV</sequence>
<evidence type="ECO:0000256" key="11">
    <source>
        <dbReference type="ARBA" id="ARBA00023204"/>
    </source>
</evidence>
<keyword evidence="10" id="KW-0520">NAD</keyword>
<dbReference type="GO" id="GO:0006281">
    <property type="term" value="P:DNA repair"/>
    <property type="evidence" value="ECO:0007669"/>
    <property type="project" value="UniProtKB-KW"/>
</dbReference>
<dbReference type="InterPro" id="IPR001357">
    <property type="entry name" value="BRCT_dom"/>
</dbReference>
<keyword evidence="11" id="KW-0234">DNA repair</keyword>
<dbReference type="SUPFAM" id="SSF47781">
    <property type="entry name" value="RuvA domain 2-like"/>
    <property type="match status" value="1"/>
</dbReference>
<evidence type="ECO:0000256" key="1">
    <source>
        <dbReference type="ARBA" id="ARBA00001946"/>
    </source>
</evidence>
<dbReference type="SUPFAM" id="SSF50249">
    <property type="entry name" value="Nucleic acid-binding proteins"/>
    <property type="match status" value="1"/>
</dbReference>
<dbReference type="InterPro" id="IPR041663">
    <property type="entry name" value="DisA/LigA_HHH"/>
</dbReference>
<evidence type="ECO:0000256" key="6">
    <source>
        <dbReference type="ARBA" id="ARBA00022723"/>
    </source>
</evidence>
<dbReference type="FunFam" id="2.40.50.140:FF:000012">
    <property type="entry name" value="DNA ligase"/>
    <property type="match status" value="1"/>
</dbReference>
<dbReference type="SMART" id="SM00532">
    <property type="entry name" value="LIGANc"/>
    <property type="match status" value="1"/>
</dbReference>
<evidence type="ECO:0000256" key="9">
    <source>
        <dbReference type="ARBA" id="ARBA00022842"/>
    </source>
</evidence>
<dbReference type="HAMAP" id="MF_01588">
    <property type="entry name" value="DNA_ligase_A"/>
    <property type="match status" value="1"/>
</dbReference>
<dbReference type="PROSITE" id="PS01056">
    <property type="entry name" value="DNA_LIGASE_N2"/>
    <property type="match status" value="1"/>
</dbReference>
<proteinExistence type="inferred from homology"/>
<dbReference type="AlphaFoldDB" id="A0A381VH16"/>
<dbReference type="PROSITE" id="PS50172">
    <property type="entry name" value="BRCT"/>
    <property type="match status" value="1"/>
</dbReference>
<dbReference type="EC" id="6.5.1.2" evidence="3"/>
<dbReference type="PANTHER" id="PTHR23389:SF9">
    <property type="entry name" value="DNA LIGASE"/>
    <property type="match status" value="1"/>
</dbReference>
<dbReference type="PIRSF" id="PIRSF001604">
    <property type="entry name" value="LigA"/>
    <property type="match status" value="1"/>
</dbReference>
<organism evidence="14">
    <name type="scientific">marine metagenome</name>
    <dbReference type="NCBI Taxonomy" id="408172"/>
    <lineage>
        <taxon>unclassified sequences</taxon>
        <taxon>metagenomes</taxon>
        <taxon>ecological metagenomes</taxon>
    </lineage>
</organism>
<evidence type="ECO:0000256" key="12">
    <source>
        <dbReference type="ARBA" id="ARBA00034005"/>
    </source>
</evidence>
<keyword evidence="8" id="KW-0862">Zinc</keyword>
<evidence type="ECO:0000256" key="8">
    <source>
        <dbReference type="ARBA" id="ARBA00022833"/>
    </source>
</evidence>
<keyword evidence="9" id="KW-0460">Magnesium</keyword>
<dbReference type="GO" id="GO:0003677">
    <property type="term" value="F:DNA binding"/>
    <property type="evidence" value="ECO:0007669"/>
    <property type="project" value="InterPro"/>
</dbReference>
<dbReference type="EMBL" id="UINC01008661">
    <property type="protein sequence ID" value="SVA38947.1"/>
    <property type="molecule type" value="Genomic_DNA"/>
</dbReference>
<dbReference type="Pfam" id="PF03120">
    <property type="entry name" value="OB_DNA_ligase"/>
    <property type="match status" value="1"/>
</dbReference>
<comment type="cofactor">
    <cofactor evidence="1">
        <name>Mg(2+)</name>
        <dbReference type="ChEBI" id="CHEBI:18420"/>
    </cofactor>
</comment>
<dbReference type="NCBIfam" id="NF005932">
    <property type="entry name" value="PRK07956.1"/>
    <property type="match status" value="1"/>
</dbReference>
<dbReference type="GO" id="GO:0046872">
    <property type="term" value="F:metal ion binding"/>
    <property type="evidence" value="ECO:0007669"/>
    <property type="project" value="UniProtKB-KW"/>
</dbReference>
<dbReference type="InterPro" id="IPR036420">
    <property type="entry name" value="BRCT_dom_sf"/>
</dbReference>
<gene>
    <name evidence="14" type="ORF">METZ01_LOCUS91801</name>
</gene>
<dbReference type="CDD" id="cd00114">
    <property type="entry name" value="LIGANc"/>
    <property type="match status" value="1"/>
</dbReference>
<keyword evidence="6" id="KW-0479">Metal-binding</keyword>
<dbReference type="SMART" id="SM00292">
    <property type="entry name" value="BRCT"/>
    <property type="match status" value="1"/>
</dbReference>
<comment type="catalytic activity">
    <reaction evidence="12">
        <text>NAD(+) + (deoxyribonucleotide)n-3'-hydroxyl + 5'-phospho-(deoxyribonucleotide)m = (deoxyribonucleotide)n+m + AMP + beta-nicotinamide D-nucleotide.</text>
        <dbReference type="EC" id="6.5.1.2"/>
    </reaction>
</comment>
<dbReference type="InterPro" id="IPR013839">
    <property type="entry name" value="DNAligase_adenylation"/>
</dbReference>
<evidence type="ECO:0000256" key="3">
    <source>
        <dbReference type="ARBA" id="ARBA00012722"/>
    </source>
</evidence>
<dbReference type="SMART" id="SM00278">
    <property type="entry name" value="HhH1"/>
    <property type="match status" value="4"/>
</dbReference>
<dbReference type="Gene3D" id="3.40.50.10190">
    <property type="entry name" value="BRCT domain"/>
    <property type="match status" value="1"/>
</dbReference>
<dbReference type="Pfam" id="PF12826">
    <property type="entry name" value="HHH_2"/>
    <property type="match status" value="1"/>
</dbReference>
<dbReference type="InterPro" id="IPR003583">
    <property type="entry name" value="Hlx-hairpin-Hlx_DNA-bd_motif"/>
</dbReference>
<dbReference type="PANTHER" id="PTHR23389">
    <property type="entry name" value="CHROMOSOME TRANSMISSION FIDELITY FACTOR 18"/>
    <property type="match status" value="1"/>
</dbReference>
<dbReference type="InterPro" id="IPR001679">
    <property type="entry name" value="DNA_ligase"/>
</dbReference>
<dbReference type="GO" id="GO:0003911">
    <property type="term" value="F:DNA ligase (NAD+) activity"/>
    <property type="evidence" value="ECO:0007669"/>
    <property type="project" value="UniProtKB-EC"/>
</dbReference>
<evidence type="ECO:0000256" key="5">
    <source>
        <dbReference type="ARBA" id="ARBA00022705"/>
    </source>
</evidence>
<dbReference type="Gene3D" id="3.30.470.30">
    <property type="entry name" value="DNA ligase/mRNA capping enzyme"/>
    <property type="match status" value="1"/>
</dbReference>
<dbReference type="InterPro" id="IPR010994">
    <property type="entry name" value="RuvA_2-like"/>
</dbReference>
<dbReference type="Pfam" id="PF01653">
    <property type="entry name" value="DNA_ligase_aden"/>
    <property type="match status" value="1"/>
</dbReference>
<keyword evidence="5" id="KW-0235">DNA replication</keyword>
<protein>
    <recommendedName>
        <fullName evidence="3">DNA ligase (NAD(+))</fullName>
        <ecNumber evidence="3">6.5.1.2</ecNumber>
    </recommendedName>
</protein>
<evidence type="ECO:0000259" key="13">
    <source>
        <dbReference type="PROSITE" id="PS50172"/>
    </source>
</evidence>
<accession>A0A381VH16</accession>
<reference evidence="14" key="1">
    <citation type="submission" date="2018-05" db="EMBL/GenBank/DDBJ databases">
        <authorList>
            <person name="Lanie J.A."/>
            <person name="Ng W.-L."/>
            <person name="Kazmierczak K.M."/>
            <person name="Andrzejewski T.M."/>
            <person name="Davidsen T.M."/>
            <person name="Wayne K.J."/>
            <person name="Tettelin H."/>
            <person name="Glass J.I."/>
            <person name="Rusch D."/>
            <person name="Podicherti R."/>
            <person name="Tsui H.-C.T."/>
            <person name="Winkler M.E."/>
        </authorList>
    </citation>
    <scope>NUCLEOTIDE SEQUENCE</scope>
</reference>
<dbReference type="SUPFAM" id="SSF52113">
    <property type="entry name" value="BRCT domain"/>
    <property type="match status" value="1"/>
</dbReference>
<evidence type="ECO:0000256" key="7">
    <source>
        <dbReference type="ARBA" id="ARBA00022763"/>
    </source>
</evidence>
<evidence type="ECO:0000256" key="10">
    <source>
        <dbReference type="ARBA" id="ARBA00023027"/>
    </source>
</evidence>
<dbReference type="GO" id="GO:0006260">
    <property type="term" value="P:DNA replication"/>
    <property type="evidence" value="ECO:0007669"/>
    <property type="project" value="UniProtKB-KW"/>
</dbReference>
<keyword evidence="4" id="KW-0436">Ligase</keyword>
<comment type="function">
    <text evidence="2">DNA ligase that catalyzes the formation of phosphodiester linkages between 5'-phosphoryl and 3'-hydroxyl groups in double-stranded DNA using NAD as a coenzyme and as the energy source for the reaction. It is essential for DNA replication and repair of damaged DNA.</text>
</comment>
<dbReference type="InterPro" id="IPR004150">
    <property type="entry name" value="NAD_DNA_ligase_OB"/>
</dbReference>
<feature type="domain" description="BRCT" evidence="13">
    <location>
        <begin position="645"/>
        <end position="722"/>
    </location>
</feature>